<keyword evidence="1" id="KW-0732">Signal</keyword>
<keyword evidence="4" id="KW-1185">Reference proteome</keyword>
<dbReference type="Gene3D" id="2.60.40.10">
    <property type="entry name" value="Immunoglobulins"/>
    <property type="match status" value="1"/>
</dbReference>
<protein>
    <submittedName>
        <fullName evidence="3">T9SS type A sorting domain-containing protein</fullName>
    </submittedName>
</protein>
<feature type="domain" description="Secretion system C-terminal sorting" evidence="2">
    <location>
        <begin position="410"/>
        <end position="479"/>
    </location>
</feature>
<gene>
    <name evidence="3" type="ORF">ACFQ2O_19050</name>
</gene>
<dbReference type="RefSeq" id="WP_377531711.1">
    <property type="nucleotide sequence ID" value="NZ_JBHTLD010000249.1"/>
</dbReference>
<organism evidence="3 4">
    <name type="scientific">Pontibacter rugosus</name>
    <dbReference type="NCBI Taxonomy" id="1745966"/>
    <lineage>
        <taxon>Bacteria</taxon>
        <taxon>Pseudomonadati</taxon>
        <taxon>Bacteroidota</taxon>
        <taxon>Cytophagia</taxon>
        <taxon>Cytophagales</taxon>
        <taxon>Hymenobacteraceae</taxon>
        <taxon>Pontibacter</taxon>
    </lineage>
</organism>
<evidence type="ECO:0000259" key="2">
    <source>
        <dbReference type="Pfam" id="PF18962"/>
    </source>
</evidence>
<dbReference type="Pfam" id="PF18962">
    <property type="entry name" value="Por_Secre_tail"/>
    <property type="match status" value="1"/>
</dbReference>
<accession>A0ABW3SUW9</accession>
<reference evidence="4" key="1">
    <citation type="journal article" date="2019" name="Int. J. Syst. Evol. Microbiol.">
        <title>The Global Catalogue of Microorganisms (GCM) 10K type strain sequencing project: providing services to taxonomists for standard genome sequencing and annotation.</title>
        <authorList>
            <consortium name="The Broad Institute Genomics Platform"/>
            <consortium name="The Broad Institute Genome Sequencing Center for Infectious Disease"/>
            <person name="Wu L."/>
            <person name="Ma J."/>
        </authorList>
    </citation>
    <scope>NUCLEOTIDE SEQUENCE [LARGE SCALE GENOMIC DNA]</scope>
    <source>
        <strain evidence="4">JCM 31319</strain>
    </source>
</reference>
<dbReference type="InterPro" id="IPR013783">
    <property type="entry name" value="Ig-like_fold"/>
</dbReference>
<feature type="chain" id="PRO_5046558255" evidence="1">
    <location>
        <begin position="27"/>
        <end position="485"/>
    </location>
</feature>
<dbReference type="EMBL" id="JBHTLD010000249">
    <property type="protein sequence ID" value="MFD1188316.1"/>
    <property type="molecule type" value="Genomic_DNA"/>
</dbReference>
<proteinExistence type="predicted"/>
<feature type="signal peptide" evidence="1">
    <location>
        <begin position="1"/>
        <end position="26"/>
    </location>
</feature>
<name>A0ABW3SUW9_9BACT</name>
<sequence>MRFLKGMKAALLFPVCLGWLGFEGQAQVITNNGASIFVSGGAVLTVKGSFVNSVSGAAVPSVDNNGTIQVSENWQLGSPALYTGTGALELNGTSVQQISGTTVHNLTVNNPAGVTQLDNLTVTGNVTITDGNLTAAAGKTLNLEGAISETPDKMYEGALAKTVQVTTVTASSSFGNIGISFDNTDGGNWGNVTVIRHTGPGSYISNPNSPSLQGINRNWSIESEFKPDRKTIALTLSWFTEEDNGLTFPGNQAQVWKSEDDGLTWIRVEGLKPITTNGNVRSVTVQTNSTSLWTVADEITPLPVTWLHFNGKATDTGTELRWATASEKDTESFVVERGLDGRDFHSVAELAAAGNSSIPLQYSYTDSALPVQGHTLYYRLRQVDLDGKSEYSKVIAVSRKGEIDGLKMSVFPNPFTRELTVGVDKSVETAQVRLYDLQGKNLYCRQLEARDGKVVLGGLSDLALGLYLLEITTEGTTQVFRVLKE</sequence>
<evidence type="ECO:0000313" key="3">
    <source>
        <dbReference type="EMBL" id="MFD1188316.1"/>
    </source>
</evidence>
<dbReference type="Proteomes" id="UP001597094">
    <property type="component" value="Unassembled WGS sequence"/>
</dbReference>
<dbReference type="InterPro" id="IPR026444">
    <property type="entry name" value="Secre_tail"/>
</dbReference>
<dbReference type="NCBIfam" id="TIGR04183">
    <property type="entry name" value="Por_Secre_tail"/>
    <property type="match status" value="1"/>
</dbReference>
<evidence type="ECO:0000313" key="4">
    <source>
        <dbReference type="Proteomes" id="UP001597094"/>
    </source>
</evidence>
<comment type="caution">
    <text evidence="3">The sequence shown here is derived from an EMBL/GenBank/DDBJ whole genome shotgun (WGS) entry which is preliminary data.</text>
</comment>
<evidence type="ECO:0000256" key="1">
    <source>
        <dbReference type="SAM" id="SignalP"/>
    </source>
</evidence>